<reference evidence="2" key="1">
    <citation type="submission" date="2016-11" db="UniProtKB">
        <authorList>
            <consortium name="WormBaseParasite"/>
        </authorList>
    </citation>
    <scope>IDENTIFICATION</scope>
</reference>
<evidence type="ECO:0000313" key="1">
    <source>
        <dbReference type="Proteomes" id="UP000095287"/>
    </source>
</evidence>
<organism evidence="1 2">
    <name type="scientific">Steinernema glaseri</name>
    <dbReference type="NCBI Taxonomy" id="37863"/>
    <lineage>
        <taxon>Eukaryota</taxon>
        <taxon>Metazoa</taxon>
        <taxon>Ecdysozoa</taxon>
        <taxon>Nematoda</taxon>
        <taxon>Chromadorea</taxon>
        <taxon>Rhabditida</taxon>
        <taxon>Tylenchina</taxon>
        <taxon>Panagrolaimomorpha</taxon>
        <taxon>Strongyloidoidea</taxon>
        <taxon>Steinernematidae</taxon>
        <taxon>Steinernema</taxon>
    </lineage>
</organism>
<dbReference type="WBParaSite" id="L893_g21214.t1">
    <property type="protein sequence ID" value="L893_g21214.t1"/>
    <property type="gene ID" value="L893_g21214"/>
</dbReference>
<keyword evidence="1" id="KW-1185">Reference proteome</keyword>
<sequence length="339" mass="38349">MPSEPGIFSSLPREILSDIAYIVAQHHDPVALPVKSKDAKDLQSAELCALQHISSLRGEFGKLARNSVVDELSLGEQGQVRFFNGTPLMRRYDCASFMSDLVANRRIHTLKVTFTHQAPRFLSKQIDAYMKASKLTLSNISLYSLDNLSTEQARKVLAETPPVQKIFIQACRKNPESLSPELEKTLHDFLKRILKEGHSKMTIQMPHYRSQPTLMKHILTAFEGRRLKELAVATLHVTKRDVVQLYNIWRTSSVDHLTSGSISGIVPDEDRKELQGALETFGAQTYGETRHIELAHPFSKCGGQPSTIFFYLYKSLSINFRVQQAPETRWLDVGLRDSN</sequence>
<protein>
    <submittedName>
        <fullName evidence="2">F-box domain-containing protein</fullName>
    </submittedName>
</protein>
<accession>A0A1I7YZ53</accession>
<dbReference type="AlphaFoldDB" id="A0A1I7YZ53"/>
<proteinExistence type="predicted"/>
<name>A0A1I7YZ53_9BILA</name>
<evidence type="ECO:0000313" key="2">
    <source>
        <dbReference type="WBParaSite" id="L893_g21214.t1"/>
    </source>
</evidence>
<dbReference type="Proteomes" id="UP000095287">
    <property type="component" value="Unplaced"/>
</dbReference>